<evidence type="ECO:0000313" key="3">
    <source>
        <dbReference type="EMBL" id="QQN58606.1"/>
    </source>
</evidence>
<accession>A0A7T7UYL4</accession>
<dbReference type="GeneID" id="93133022"/>
<evidence type="ECO:0008006" key="5">
    <source>
        <dbReference type="Google" id="ProtNLM"/>
    </source>
</evidence>
<reference evidence="3 4" key="1">
    <citation type="submission" date="2020-12" db="EMBL/GenBank/DDBJ databases">
        <title>FDA dAtabase for Regulatory Grade micrObial Sequences (FDA-ARGOS): Supporting development and validation of Infectious Disease Dx tests.</title>
        <authorList>
            <person name="Kerrigan L."/>
            <person name="Long C."/>
            <person name="Tallon L."/>
            <person name="Sadzewicz L."/>
            <person name="Zhao X."/>
            <person name="Boylan J."/>
            <person name="Ott S."/>
            <person name="Bowen H."/>
            <person name="Vavikolanu K."/>
            <person name="Mehta A."/>
            <person name="Aluvathingal J."/>
            <person name="Nadendla S."/>
            <person name="Yan Y."/>
            <person name="Sichtig H."/>
        </authorList>
    </citation>
    <scope>NUCLEOTIDE SEQUENCE [LARGE SCALE GENOMIC DNA]</scope>
    <source>
        <strain evidence="3 4">FDAARGOS_1031</strain>
    </source>
</reference>
<organism evidence="3 4">
    <name type="scientific">Elizabethkingia bruuniana</name>
    <dbReference type="NCBI Taxonomy" id="1756149"/>
    <lineage>
        <taxon>Bacteria</taxon>
        <taxon>Pseudomonadati</taxon>
        <taxon>Bacteroidota</taxon>
        <taxon>Flavobacteriia</taxon>
        <taxon>Flavobacteriales</taxon>
        <taxon>Weeksellaceae</taxon>
        <taxon>Elizabethkingia</taxon>
    </lineage>
</organism>
<sequence>MKKFILGTALLTSAFTTMLMAQSKLLAKTTWKIENIATDGSIVLKKTKHINLLAEEPKFNYLQFTDSKKYKTGNSCFQTDASYNLYEESNKIELYSGISGSSSDCKEPKNIEGTYAYKITGDRMDLQRVQSENMNNEDSQAAEGAEAAGPGEAIDAASETAVAAAEAAAKEANKPKSKKTAKKVRK</sequence>
<dbReference type="EMBL" id="CP067018">
    <property type="protein sequence ID" value="QQN58606.1"/>
    <property type="molecule type" value="Genomic_DNA"/>
</dbReference>
<feature type="compositionally biased region" description="Low complexity" evidence="1">
    <location>
        <begin position="141"/>
        <end position="167"/>
    </location>
</feature>
<feature type="signal peptide" evidence="2">
    <location>
        <begin position="1"/>
        <end position="21"/>
    </location>
</feature>
<evidence type="ECO:0000256" key="1">
    <source>
        <dbReference type="SAM" id="MobiDB-lite"/>
    </source>
</evidence>
<gene>
    <name evidence="3" type="ORF">I6H88_19625</name>
</gene>
<dbReference type="OrthoDB" id="1452277at2"/>
<keyword evidence="2" id="KW-0732">Signal</keyword>
<feature type="chain" id="PRO_5032318813" description="Lipocalin-like domain-containing protein" evidence="2">
    <location>
        <begin position="22"/>
        <end position="186"/>
    </location>
</feature>
<dbReference type="RefSeq" id="WP_034867498.1">
    <property type="nucleotide sequence ID" value="NZ_CBCSDR010000001.1"/>
</dbReference>
<protein>
    <recommendedName>
        <fullName evidence="5">Lipocalin-like domain-containing protein</fullName>
    </recommendedName>
</protein>
<name>A0A7T7UYL4_9FLAO</name>
<keyword evidence="4" id="KW-1185">Reference proteome</keyword>
<feature type="compositionally biased region" description="Basic residues" evidence="1">
    <location>
        <begin position="175"/>
        <end position="186"/>
    </location>
</feature>
<dbReference type="KEGG" id="egm:AYC65_08905"/>
<dbReference type="AlphaFoldDB" id="A0A7T7UYL4"/>
<evidence type="ECO:0000313" key="4">
    <source>
        <dbReference type="Proteomes" id="UP000595426"/>
    </source>
</evidence>
<feature type="region of interest" description="Disordered" evidence="1">
    <location>
        <begin position="133"/>
        <end position="186"/>
    </location>
</feature>
<evidence type="ECO:0000256" key="2">
    <source>
        <dbReference type="SAM" id="SignalP"/>
    </source>
</evidence>
<proteinExistence type="predicted"/>
<dbReference type="Proteomes" id="UP000595426">
    <property type="component" value="Chromosome"/>
</dbReference>